<gene>
    <name evidence="1" type="ORF">L1987_14063</name>
</gene>
<dbReference type="Proteomes" id="UP001056120">
    <property type="component" value="Linkage Group LG05"/>
</dbReference>
<accession>A0ACB9J3A6</accession>
<protein>
    <submittedName>
        <fullName evidence="1">Uncharacterized protein</fullName>
    </submittedName>
</protein>
<organism evidence="1 2">
    <name type="scientific">Smallanthus sonchifolius</name>
    <dbReference type="NCBI Taxonomy" id="185202"/>
    <lineage>
        <taxon>Eukaryota</taxon>
        <taxon>Viridiplantae</taxon>
        <taxon>Streptophyta</taxon>
        <taxon>Embryophyta</taxon>
        <taxon>Tracheophyta</taxon>
        <taxon>Spermatophyta</taxon>
        <taxon>Magnoliopsida</taxon>
        <taxon>eudicotyledons</taxon>
        <taxon>Gunneridae</taxon>
        <taxon>Pentapetalae</taxon>
        <taxon>asterids</taxon>
        <taxon>campanulids</taxon>
        <taxon>Asterales</taxon>
        <taxon>Asteraceae</taxon>
        <taxon>Asteroideae</taxon>
        <taxon>Heliantheae alliance</taxon>
        <taxon>Millerieae</taxon>
        <taxon>Smallanthus</taxon>
    </lineage>
</organism>
<evidence type="ECO:0000313" key="1">
    <source>
        <dbReference type="EMBL" id="KAI3814423.1"/>
    </source>
</evidence>
<evidence type="ECO:0000313" key="2">
    <source>
        <dbReference type="Proteomes" id="UP001056120"/>
    </source>
</evidence>
<reference evidence="1 2" key="2">
    <citation type="journal article" date="2022" name="Mol. Ecol. Resour.">
        <title>The genomes of chicory, endive, great burdock and yacon provide insights into Asteraceae paleo-polyploidization history and plant inulin production.</title>
        <authorList>
            <person name="Fan W."/>
            <person name="Wang S."/>
            <person name="Wang H."/>
            <person name="Wang A."/>
            <person name="Jiang F."/>
            <person name="Liu H."/>
            <person name="Zhao H."/>
            <person name="Xu D."/>
            <person name="Zhang Y."/>
        </authorList>
    </citation>
    <scope>NUCLEOTIDE SEQUENCE [LARGE SCALE GENOMIC DNA]</scope>
    <source>
        <strain evidence="2">cv. Yunnan</strain>
        <tissue evidence="1">Leaves</tissue>
    </source>
</reference>
<sequence length="672" mass="75414">MQNPSMQGNLIVVAGSEIPLWGNENSRLNPAHIDPNREDESAGRDNNQIMEDSEITCNLNPPVISAGSPDLETGTDHAMGLREEGMNAVFINQEYSGASILANLSKEGLCLTREEDEEDGEMEVCSAQNTNQGHSDHSEKASTGTYSYSNSVNPDNNSLDTKDVTWERLNSQRVVLRWPDHWGESWCTELPSKGWEITMQAIKKSWDKEYGEGSSDLHQESIFSKSYQGGYSEVNFFEKYNSMVECLAKWDGQHKLNDHEAWRKVPGNQGFPNWLDVEREACNQEETMHRKKKKKRKNKGRNPFRGQKSAPSRGDGIMPPPLGFSEFRLGSDQKDEGKNQVSKAPTGSRMDGLYKDLRAKESRLKEIATNILKTDANRVLLHSILSMKSCKLRKFSAKVNDRGEVTIDEDMVDTGSGDLDNNIKHPGAPVASQMGQGTRYGNNLNNNLNGPRNIRTGAGTDNRNKKGNNAAVCMENRNIVINGQSTHSTKDTENVRDTDLNYWMRRETNWIKTVEKGRANLYDGKKMNSGWIKKQERTLNKEYSKMVTQDQRFEAKKYVLDQLVPLDSTLSEWPKPQIHYFRQLCSLYDFGPGYLAVNREKDIVPPVNVEMDDSGENQEDVESENDATAQMMNIDGPPVIATNASCMNNMGLDGPTQPGIQIPQAGVITQSN</sequence>
<proteinExistence type="predicted"/>
<dbReference type="EMBL" id="CM042022">
    <property type="protein sequence ID" value="KAI3814423.1"/>
    <property type="molecule type" value="Genomic_DNA"/>
</dbReference>
<reference evidence="2" key="1">
    <citation type="journal article" date="2022" name="Mol. Ecol. Resour.">
        <title>The genomes of chicory, endive, great burdock and yacon provide insights into Asteraceae palaeo-polyploidization history and plant inulin production.</title>
        <authorList>
            <person name="Fan W."/>
            <person name="Wang S."/>
            <person name="Wang H."/>
            <person name="Wang A."/>
            <person name="Jiang F."/>
            <person name="Liu H."/>
            <person name="Zhao H."/>
            <person name="Xu D."/>
            <person name="Zhang Y."/>
        </authorList>
    </citation>
    <scope>NUCLEOTIDE SEQUENCE [LARGE SCALE GENOMIC DNA]</scope>
    <source>
        <strain evidence="2">cv. Yunnan</strain>
    </source>
</reference>
<name>A0ACB9J3A6_9ASTR</name>
<keyword evidence="2" id="KW-1185">Reference proteome</keyword>
<comment type="caution">
    <text evidence="1">The sequence shown here is derived from an EMBL/GenBank/DDBJ whole genome shotgun (WGS) entry which is preliminary data.</text>
</comment>